<dbReference type="Proteomes" id="UP001372338">
    <property type="component" value="Unassembled WGS sequence"/>
</dbReference>
<dbReference type="PROSITE" id="PS50206">
    <property type="entry name" value="RHODANESE_3"/>
    <property type="match status" value="1"/>
</dbReference>
<dbReference type="PANTHER" id="PTHR44542:SF12">
    <property type="entry name" value="THIOSULFATE SULFURTRANSFERASE 18"/>
    <property type="match status" value="1"/>
</dbReference>
<evidence type="ECO:0000313" key="3">
    <source>
        <dbReference type="EMBL" id="KAK7252972.1"/>
    </source>
</evidence>
<feature type="signal peptide" evidence="1">
    <location>
        <begin position="1"/>
        <end position="18"/>
    </location>
</feature>
<dbReference type="AlphaFoldDB" id="A0AAN9ECC5"/>
<name>A0AAN9ECC5_CROPI</name>
<dbReference type="SMART" id="SM00450">
    <property type="entry name" value="RHOD"/>
    <property type="match status" value="1"/>
</dbReference>
<dbReference type="InterPro" id="IPR001763">
    <property type="entry name" value="Rhodanese-like_dom"/>
</dbReference>
<protein>
    <recommendedName>
        <fullName evidence="2">Rhodanese domain-containing protein</fullName>
    </recommendedName>
</protein>
<proteinExistence type="predicted"/>
<dbReference type="PANTHER" id="PTHR44542">
    <property type="entry name" value="THIOSULFATE SULFURTRANSFERASE 18"/>
    <property type="match status" value="1"/>
</dbReference>
<reference evidence="3 4" key="1">
    <citation type="submission" date="2024-01" db="EMBL/GenBank/DDBJ databases">
        <title>The genomes of 5 underutilized Papilionoideae crops provide insights into root nodulation and disease resistanc.</title>
        <authorList>
            <person name="Yuan L."/>
        </authorList>
    </citation>
    <scope>NUCLEOTIDE SEQUENCE [LARGE SCALE GENOMIC DNA]</scope>
    <source>
        <strain evidence="3">ZHUSHIDOU_FW_LH</strain>
        <tissue evidence="3">Leaf</tissue>
    </source>
</reference>
<sequence length="142" mass="15838">MAIYWAVFLLLLVLCSSGAEVVTIDVHAARGLLHSGYIYLDVRTAEEFGKGHVDATKIINIPYMLNTSKGMVKNPHFLEEVSSVYNKEDNLIVGCKSGVRSLYATTDLLTHGFKNVKDMRDGYEDWVKNKLPVKASSTIEEL</sequence>
<dbReference type="CDD" id="cd00158">
    <property type="entry name" value="RHOD"/>
    <property type="match status" value="1"/>
</dbReference>
<accession>A0AAN9ECC5</accession>
<dbReference type="EMBL" id="JAYWIO010000007">
    <property type="protein sequence ID" value="KAK7252972.1"/>
    <property type="molecule type" value="Genomic_DNA"/>
</dbReference>
<dbReference type="GO" id="GO:0003824">
    <property type="term" value="F:catalytic activity"/>
    <property type="evidence" value="ECO:0007669"/>
    <property type="project" value="InterPro"/>
</dbReference>
<evidence type="ECO:0000313" key="4">
    <source>
        <dbReference type="Proteomes" id="UP001372338"/>
    </source>
</evidence>
<dbReference type="SUPFAM" id="SSF52821">
    <property type="entry name" value="Rhodanese/Cell cycle control phosphatase"/>
    <property type="match status" value="1"/>
</dbReference>
<feature type="domain" description="Rhodanese" evidence="2">
    <location>
        <begin position="33"/>
        <end position="135"/>
    </location>
</feature>
<feature type="chain" id="PRO_5043050965" description="Rhodanese domain-containing protein" evidence="1">
    <location>
        <begin position="19"/>
        <end position="142"/>
    </location>
</feature>
<keyword evidence="4" id="KW-1185">Reference proteome</keyword>
<organism evidence="3 4">
    <name type="scientific">Crotalaria pallida</name>
    <name type="common">Smooth rattlebox</name>
    <name type="synonym">Crotalaria striata</name>
    <dbReference type="NCBI Taxonomy" id="3830"/>
    <lineage>
        <taxon>Eukaryota</taxon>
        <taxon>Viridiplantae</taxon>
        <taxon>Streptophyta</taxon>
        <taxon>Embryophyta</taxon>
        <taxon>Tracheophyta</taxon>
        <taxon>Spermatophyta</taxon>
        <taxon>Magnoliopsida</taxon>
        <taxon>eudicotyledons</taxon>
        <taxon>Gunneridae</taxon>
        <taxon>Pentapetalae</taxon>
        <taxon>rosids</taxon>
        <taxon>fabids</taxon>
        <taxon>Fabales</taxon>
        <taxon>Fabaceae</taxon>
        <taxon>Papilionoideae</taxon>
        <taxon>50 kb inversion clade</taxon>
        <taxon>genistoids sensu lato</taxon>
        <taxon>core genistoids</taxon>
        <taxon>Crotalarieae</taxon>
        <taxon>Crotalaria</taxon>
    </lineage>
</organism>
<comment type="caution">
    <text evidence="3">The sequence shown here is derived from an EMBL/GenBank/DDBJ whole genome shotgun (WGS) entry which is preliminary data.</text>
</comment>
<dbReference type="InterPro" id="IPR044684">
    <property type="entry name" value="STR17/STR18/HARC1-like"/>
</dbReference>
<keyword evidence="1" id="KW-0732">Signal</keyword>
<dbReference type="InterPro" id="IPR036873">
    <property type="entry name" value="Rhodanese-like_dom_sf"/>
</dbReference>
<dbReference type="Pfam" id="PF00581">
    <property type="entry name" value="Rhodanese"/>
    <property type="match status" value="1"/>
</dbReference>
<gene>
    <name evidence="3" type="ORF">RIF29_37308</name>
</gene>
<dbReference type="Gene3D" id="3.40.250.10">
    <property type="entry name" value="Rhodanese-like domain"/>
    <property type="match status" value="1"/>
</dbReference>
<evidence type="ECO:0000256" key="1">
    <source>
        <dbReference type="SAM" id="SignalP"/>
    </source>
</evidence>
<evidence type="ECO:0000259" key="2">
    <source>
        <dbReference type="PROSITE" id="PS50206"/>
    </source>
</evidence>